<feature type="zinc finger region" description="C3H1-type" evidence="5">
    <location>
        <begin position="41"/>
        <end position="66"/>
    </location>
</feature>
<gene>
    <name evidence="7" type="ORF">GUITHDRAFT_42616</name>
</gene>
<dbReference type="InterPro" id="IPR000571">
    <property type="entry name" value="Znf_CCCH"/>
</dbReference>
<evidence type="ECO:0000259" key="6">
    <source>
        <dbReference type="PROSITE" id="PS50103"/>
    </source>
</evidence>
<feature type="non-terminal residue" evidence="7">
    <location>
        <position position="66"/>
    </location>
</feature>
<evidence type="ECO:0000256" key="5">
    <source>
        <dbReference type="PROSITE-ProRule" id="PRU00723"/>
    </source>
</evidence>
<dbReference type="AlphaFoldDB" id="L1IZA6"/>
<organism evidence="7">
    <name type="scientific">Guillardia theta (strain CCMP2712)</name>
    <name type="common">Cryptophyte</name>
    <dbReference type="NCBI Taxonomy" id="905079"/>
    <lineage>
        <taxon>Eukaryota</taxon>
        <taxon>Cryptophyceae</taxon>
        <taxon>Pyrenomonadales</taxon>
        <taxon>Geminigeraceae</taxon>
        <taxon>Guillardia</taxon>
    </lineage>
</organism>
<dbReference type="PaxDb" id="55529-EKX41160"/>
<dbReference type="SUPFAM" id="SSF90229">
    <property type="entry name" value="CCCH zinc finger"/>
    <property type="match status" value="2"/>
</dbReference>
<dbReference type="InterPro" id="IPR036855">
    <property type="entry name" value="Znf_CCCH_sf"/>
</dbReference>
<dbReference type="FunFam" id="4.10.1000.10:FF:000001">
    <property type="entry name" value="zinc finger CCCH domain-containing protein 15-like"/>
    <property type="match status" value="1"/>
</dbReference>
<keyword evidence="2" id="KW-0677">Repeat</keyword>
<proteinExistence type="predicted"/>
<dbReference type="RefSeq" id="XP_005828140.1">
    <property type="nucleotide sequence ID" value="XM_005828083.1"/>
</dbReference>
<dbReference type="OrthoDB" id="410307at2759"/>
<feature type="domain" description="C3H1-type" evidence="6">
    <location>
        <begin position="41"/>
        <end position="66"/>
    </location>
</feature>
<evidence type="ECO:0000256" key="4">
    <source>
        <dbReference type="ARBA" id="ARBA00022833"/>
    </source>
</evidence>
<dbReference type="GeneID" id="17297701"/>
<dbReference type="GO" id="GO:0003729">
    <property type="term" value="F:mRNA binding"/>
    <property type="evidence" value="ECO:0007669"/>
    <property type="project" value="InterPro"/>
</dbReference>
<evidence type="ECO:0000256" key="2">
    <source>
        <dbReference type="ARBA" id="ARBA00022737"/>
    </source>
</evidence>
<evidence type="ECO:0000313" key="9">
    <source>
        <dbReference type="Proteomes" id="UP000011087"/>
    </source>
</evidence>
<dbReference type="SMART" id="SM00356">
    <property type="entry name" value="ZnF_C3H1"/>
    <property type="match status" value="2"/>
</dbReference>
<reference evidence="9" key="2">
    <citation type="submission" date="2012-11" db="EMBL/GenBank/DDBJ databases">
        <authorList>
            <person name="Kuo A."/>
            <person name="Curtis B.A."/>
            <person name="Tanifuji G."/>
            <person name="Burki F."/>
            <person name="Gruber A."/>
            <person name="Irimia M."/>
            <person name="Maruyama S."/>
            <person name="Arias M.C."/>
            <person name="Ball S.G."/>
            <person name="Gile G.H."/>
            <person name="Hirakawa Y."/>
            <person name="Hopkins J.F."/>
            <person name="Rensing S.A."/>
            <person name="Schmutz J."/>
            <person name="Symeonidi A."/>
            <person name="Elias M."/>
            <person name="Eveleigh R.J."/>
            <person name="Herman E.K."/>
            <person name="Klute M.J."/>
            <person name="Nakayama T."/>
            <person name="Obornik M."/>
            <person name="Reyes-Prieto A."/>
            <person name="Armbrust E.V."/>
            <person name="Aves S.J."/>
            <person name="Beiko R.G."/>
            <person name="Coutinho P."/>
            <person name="Dacks J.B."/>
            <person name="Durnford D.G."/>
            <person name="Fast N.M."/>
            <person name="Green B.R."/>
            <person name="Grisdale C."/>
            <person name="Hempe F."/>
            <person name="Henrissat B."/>
            <person name="Hoppner M.P."/>
            <person name="Ishida K.-I."/>
            <person name="Kim E."/>
            <person name="Koreny L."/>
            <person name="Kroth P.G."/>
            <person name="Liu Y."/>
            <person name="Malik S.-B."/>
            <person name="Maier U.G."/>
            <person name="McRose D."/>
            <person name="Mock T."/>
            <person name="Neilson J.A."/>
            <person name="Onodera N.T."/>
            <person name="Poole A.M."/>
            <person name="Pritham E.J."/>
            <person name="Richards T.A."/>
            <person name="Rocap G."/>
            <person name="Roy S.W."/>
            <person name="Sarai C."/>
            <person name="Schaack S."/>
            <person name="Shirato S."/>
            <person name="Slamovits C.H."/>
            <person name="Spencer D.F."/>
            <person name="Suzuki S."/>
            <person name="Worden A.Z."/>
            <person name="Zauner S."/>
            <person name="Barry K."/>
            <person name="Bell C."/>
            <person name="Bharti A.K."/>
            <person name="Crow J.A."/>
            <person name="Grimwood J."/>
            <person name="Kramer R."/>
            <person name="Lindquist E."/>
            <person name="Lucas S."/>
            <person name="Salamov A."/>
            <person name="McFadden G.I."/>
            <person name="Lane C.E."/>
            <person name="Keeling P.J."/>
            <person name="Gray M.W."/>
            <person name="Grigoriev I.V."/>
            <person name="Archibald J.M."/>
        </authorList>
    </citation>
    <scope>NUCLEOTIDE SEQUENCE</scope>
    <source>
        <strain evidence="9">CCMP2712</strain>
    </source>
</reference>
<dbReference type="Proteomes" id="UP000011087">
    <property type="component" value="Unassembled WGS sequence"/>
</dbReference>
<protein>
    <recommendedName>
        <fullName evidence="6">C3H1-type domain-containing protein</fullName>
    </recommendedName>
</protein>
<feature type="zinc finger region" description="C3H1-type" evidence="5">
    <location>
        <begin position="1"/>
        <end position="28"/>
    </location>
</feature>
<dbReference type="EMBL" id="JH993026">
    <property type="protein sequence ID" value="EKX41160.1"/>
    <property type="molecule type" value="Genomic_DNA"/>
</dbReference>
<keyword evidence="1 5" id="KW-0479">Metal-binding</keyword>
<keyword evidence="4 5" id="KW-0862">Zinc</keyword>
<feature type="non-terminal residue" evidence="7">
    <location>
        <position position="1"/>
    </location>
</feature>
<keyword evidence="3 5" id="KW-0863">Zinc-finger</keyword>
<dbReference type="GO" id="GO:0008270">
    <property type="term" value="F:zinc ion binding"/>
    <property type="evidence" value="ECO:0007669"/>
    <property type="project" value="UniProtKB-KW"/>
</dbReference>
<evidence type="ECO:0000313" key="8">
    <source>
        <dbReference type="EnsemblProtists" id="EKX41160"/>
    </source>
</evidence>
<dbReference type="PANTHER" id="PTHR12547:SF18">
    <property type="entry name" value="PROTEIN TIS11"/>
    <property type="match status" value="1"/>
</dbReference>
<dbReference type="PANTHER" id="PTHR12547">
    <property type="entry name" value="CCCH ZINC FINGER/TIS11-RELATED"/>
    <property type="match status" value="1"/>
</dbReference>
<keyword evidence="9" id="KW-1185">Reference proteome</keyword>
<dbReference type="InterPro" id="IPR045877">
    <property type="entry name" value="ZFP36-like"/>
</dbReference>
<dbReference type="PROSITE" id="PS50103">
    <property type="entry name" value="ZF_C3H1"/>
    <property type="match status" value="2"/>
</dbReference>
<dbReference type="KEGG" id="gtt:GUITHDRAFT_42616"/>
<reference evidence="8" key="3">
    <citation type="submission" date="2016-03" db="UniProtKB">
        <authorList>
            <consortium name="EnsemblProtists"/>
        </authorList>
    </citation>
    <scope>IDENTIFICATION</scope>
</reference>
<evidence type="ECO:0000256" key="1">
    <source>
        <dbReference type="ARBA" id="ARBA00022723"/>
    </source>
</evidence>
<dbReference type="EnsemblProtists" id="EKX41160">
    <property type="protein sequence ID" value="EKX41160"/>
    <property type="gene ID" value="GUITHDRAFT_42616"/>
</dbReference>
<dbReference type="eggNOG" id="KOG1677">
    <property type="taxonomic scope" value="Eukaryota"/>
</dbReference>
<name>L1IZA6_GUITC</name>
<reference evidence="7 9" key="1">
    <citation type="journal article" date="2012" name="Nature">
        <title>Algal genomes reveal evolutionary mosaicism and the fate of nucleomorphs.</title>
        <authorList>
            <consortium name="DOE Joint Genome Institute"/>
            <person name="Curtis B.A."/>
            <person name="Tanifuji G."/>
            <person name="Burki F."/>
            <person name="Gruber A."/>
            <person name="Irimia M."/>
            <person name="Maruyama S."/>
            <person name="Arias M.C."/>
            <person name="Ball S.G."/>
            <person name="Gile G.H."/>
            <person name="Hirakawa Y."/>
            <person name="Hopkins J.F."/>
            <person name="Kuo A."/>
            <person name="Rensing S.A."/>
            <person name="Schmutz J."/>
            <person name="Symeonidi A."/>
            <person name="Elias M."/>
            <person name="Eveleigh R.J."/>
            <person name="Herman E.K."/>
            <person name="Klute M.J."/>
            <person name="Nakayama T."/>
            <person name="Obornik M."/>
            <person name="Reyes-Prieto A."/>
            <person name="Armbrust E.V."/>
            <person name="Aves S.J."/>
            <person name="Beiko R.G."/>
            <person name="Coutinho P."/>
            <person name="Dacks J.B."/>
            <person name="Durnford D.G."/>
            <person name="Fast N.M."/>
            <person name="Green B.R."/>
            <person name="Grisdale C.J."/>
            <person name="Hempel F."/>
            <person name="Henrissat B."/>
            <person name="Hoppner M.P."/>
            <person name="Ishida K."/>
            <person name="Kim E."/>
            <person name="Koreny L."/>
            <person name="Kroth P.G."/>
            <person name="Liu Y."/>
            <person name="Malik S.B."/>
            <person name="Maier U.G."/>
            <person name="McRose D."/>
            <person name="Mock T."/>
            <person name="Neilson J.A."/>
            <person name="Onodera N.T."/>
            <person name="Poole A.M."/>
            <person name="Pritham E.J."/>
            <person name="Richards T.A."/>
            <person name="Rocap G."/>
            <person name="Roy S.W."/>
            <person name="Sarai C."/>
            <person name="Schaack S."/>
            <person name="Shirato S."/>
            <person name="Slamovits C.H."/>
            <person name="Spencer D.F."/>
            <person name="Suzuki S."/>
            <person name="Worden A.Z."/>
            <person name="Zauner S."/>
            <person name="Barry K."/>
            <person name="Bell C."/>
            <person name="Bharti A.K."/>
            <person name="Crow J.A."/>
            <person name="Grimwood J."/>
            <person name="Kramer R."/>
            <person name="Lindquist E."/>
            <person name="Lucas S."/>
            <person name="Salamov A."/>
            <person name="McFadden G.I."/>
            <person name="Lane C.E."/>
            <person name="Keeling P.J."/>
            <person name="Gray M.W."/>
            <person name="Grigoriev I.V."/>
            <person name="Archibald J.M."/>
        </authorList>
    </citation>
    <scope>NUCLEOTIDE SEQUENCE</scope>
    <source>
        <strain evidence="7 9">CCMP2712</strain>
    </source>
</reference>
<feature type="domain" description="C3H1-type" evidence="6">
    <location>
        <begin position="1"/>
        <end position="28"/>
    </location>
</feature>
<evidence type="ECO:0000256" key="3">
    <source>
        <dbReference type="ARBA" id="ARBA00022771"/>
    </source>
</evidence>
<sequence>HKTRLCREFMQKGTCQFERICSFAHGRDELRSPFDTSKRWNYKTELCANYLKLGRCKYMEHCLFAH</sequence>
<dbReference type="OMA" id="FREQGRC"/>
<dbReference type="STRING" id="905079.L1IZA6"/>
<accession>L1IZA6</accession>
<dbReference type="Gene3D" id="4.10.1000.10">
    <property type="entry name" value="Zinc finger, CCCH-type"/>
    <property type="match status" value="2"/>
</dbReference>
<evidence type="ECO:0000313" key="7">
    <source>
        <dbReference type="EMBL" id="EKX41160.1"/>
    </source>
</evidence>
<dbReference type="Pfam" id="PF00642">
    <property type="entry name" value="zf-CCCH"/>
    <property type="match status" value="2"/>
</dbReference>
<dbReference type="HOGENOM" id="CLU_194958_0_0_1"/>